<accession>A0A2U2BTT6</accession>
<evidence type="ECO:0000313" key="3">
    <source>
        <dbReference type="Proteomes" id="UP000245168"/>
    </source>
</evidence>
<proteinExistence type="predicted"/>
<dbReference type="InterPro" id="IPR034122">
    <property type="entry name" value="Retropepsin-like_bacterial"/>
</dbReference>
<feature type="chain" id="PRO_5015600296" description="Aspartyl protease" evidence="1">
    <location>
        <begin position="23"/>
        <end position="305"/>
    </location>
</feature>
<reference evidence="3" key="1">
    <citation type="submission" date="2018-05" db="EMBL/GenBank/DDBJ databases">
        <authorList>
            <person name="Liu B.-T."/>
        </authorList>
    </citation>
    <scope>NUCLEOTIDE SEQUENCE [LARGE SCALE GENOMIC DNA]</scope>
    <source>
        <strain evidence="3">WD6-1</strain>
    </source>
</reference>
<dbReference type="OrthoDB" id="7186856at2"/>
<organism evidence="2 3">
    <name type="scientific">Marinicauda salina</name>
    <dbReference type="NCBI Taxonomy" id="2135793"/>
    <lineage>
        <taxon>Bacteria</taxon>
        <taxon>Pseudomonadati</taxon>
        <taxon>Pseudomonadota</taxon>
        <taxon>Alphaproteobacteria</taxon>
        <taxon>Maricaulales</taxon>
        <taxon>Maricaulaceae</taxon>
        <taxon>Marinicauda</taxon>
    </lineage>
</organism>
<evidence type="ECO:0000313" key="2">
    <source>
        <dbReference type="EMBL" id="PWE17416.1"/>
    </source>
</evidence>
<dbReference type="RefSeq" id="WP_109252647.1">
    <property type="nucleotide sequence ID" value="NZ_QEXV01000003.1"/>
</dbReference>
<dbReference type="CDD" id="cd05483">
    <property type="entry name" value="retropepsin_like_bacteria"/>
    <property type="match status" value="1"/>
</dbReference>
<keyword evidence="1" id="KW-0732">Signal</keyword>
<comment type="caution">
    <text evidence="2">The sequence shown here is derived from an EMBL/GenBank/DDBJ whole genome shotgun (WGS) entry which is preliminary data.</text>
</comment>
<dbReference type="InterPro" id="IPR021109">
    <property type="entry name" value="Peptidase_aspartic_dom_sf"/>
</dbReference>
<dbReference type="Gene3D" id="2.40.70.10">
    <property type="entry name" value="Acid Proteases"/>
    <property type="match status" value="1"/>
</dbReference>
<dbReference type="Pfam" id="PF13650">
    <property type="entry name" value="Asp_protease_2"/>
    <property type="match status" value="1"/>
</dbReference>
<keyword evidence="3" id="KW-1185">Reference proteome</keyword>
<name>A0A2U2BTT6_9PROT</name>
<sequence>MILRRLAGLLSGVLLMSTPALAFSAEPARLPISYLEERILVPVQIAGVGERYFILDTAAGRSVISADLRAGLELAPEDIDQLEVQGATGSTTLEVVTLPGLSLGGLVHDDVSAVVADLGAFRAYDGRRVEGILGVDILSRYDVAIDVPGATVTLFQGPASHAELGVVEDGLAFHSGVQPGFVQFNATLEGEPVAAVLDSAARVGTLNWRAAGLAGLSADSDAVTVRDGGSRGIDGRGAESYTAPVNGICLGPRCYPAMDVKIADLPVFEVLGIAGAPAMLVGAAFMADCPVLIAYSTETLHVCAD</sequence>
<protein>
    <recommendedName>
        <fullName evidence="4">Aspartyl protease</fullName>
    </recommendedName>
</protein>
<evidence type="ECO:0008006" key="4">
    <source>
        <dbReference type="Google" id="ProtNLM"/>
    </source>
</evidence>
<feature type="signal peptide" evidence="1">
    <location>
        <begin position="1"/>
        <end position="22"/>
    </location>
</feature>
<gene>
    <name evidence="2" type="ORF">DDZ18_06965</name>
</gene>
<evidence type="ECO:0000256" key="1">
    <source>
        <dbReference type="SAM" id="SignalP"/>
    </source>
</evidence>
<dbReference type="Proteomes" id="UP000245168">
    <property type="component" value="Unassembled WGS sequence"/>
</dbReference>
<dbReference type="SUPFAM" id="SSF50630">
    <property type="entry name" value="Acid proteases"/>
    <property type="match status" value="1"/>
</dbReference>
<dbReference type="AlphaFoldDB" id="A0A2U2BTT6"/>
<dbReference type="EMBL" id="QEXV01000003">
    <property type="protein sequence ID" value="PWE17416.1"/>
    <property type="molecule type" value="Genomic_DNA"/>
</dbReference>